<dbReference type="EMBL" id="JARKIK010000088">
    <property type="protein sequence ID" value="KAK8723853.1"/>
    <property type="molecule type" value="Genomic_DNA"/>
</dbReference>
<proteinExistence type="predicted"/>
<organism evidence="2 3">
    <name type="scientific">Cherax quadricarinatus</name>
    <name type="common">Australian red claw crayfish</name>
    <dbReference type="NCBI Taxonomy" id="27406"/>
    <lineage>
        <taxon>Eukaryota</taxon>
        <taxon>Metazoa</taxon>
        <taxon>Ecdysozoa</taxon>
        <taxon>Arthropoda</taxon>
        <taxon>Crustacea</taxon>
        <taxon>Multicrustacea</taxon>
        <taxon>Malacostraca</taxon>
        <taxon>Eumalacostraca</taxon>
        <taxon>Eucarida</taxon>
        <taxon>Decapoda</taxon>
        <taxon>Pleocyemata</taxon>
        <taxon>Astacidea</taxon>
        <taxon>Parastacoidea</taxon>
        <taxon>Parastacidae</taxon>
        <taxon>Cherax</taxon>
    </lineage>
</organism>
<protein>
    <recommendedName>
        <fullName evidence="4">Galectin</fullName>
    </recommendedName>
</protein>
<evidence type="ECO:0000313" key="2">
    <source>
        <dbReference type="EMBL" id="KAK8723852.1"/>
    </source>
</evidence>
<dbReference type="EMBL" id="JARKIK010000088">
    <property type="protein sequence ID" value="KAK8723852.1"/>
    <property type="molecule type" value="Genomic_DNA"/>
</dbReference>
<name>A0AAW0W3Q8_CHEQU</name>
<accession>A0AAW0W3Q8</accession>
<evidence type="ECO:0000256" key="1">
    <source>
        <dbReference type="SAM" id="MobiDB-lite"/>
    </source>
</evidence>
<reference evidence="2 3" key="1">
    <citation type="journal article" date="2024" name="BMC Genomics">
        <title>Genome assembly of redclaw crayfish (Cherax quadricarinatus) provides insights into its immune adaptation and hypoxia tolerance.</title>
        <authorList>
            <person name="Liu Z."/>
            <person name="Zheng J."/>
            <person name="Li H."/>
            <person name="Fang K."/>
            <person name="Wang S."/>
            <person name="He J."/>
            <person name="Zhou D."/>
            <person name="Weng S."/>
            <person name="Chi M."/>
            <person name="Gu Z."/>
            <person name="He J."/>
            <person name="Li F."/>
            <person name="Wang M."/>
        </authorList>
    </citation>
    <scope>NUCLEOTIDE SEQUENCE [LARGE SCALE GENOMIC DNA]</scope>
    <source>
        <strain evidence="2">ZL_2023a</strain>
    </source>
</reference>
<gene>
    <name evidence="2" type="ORF">OTU49_011572</name>
</gene>
<comment type="caution">
    <text evidence="2">The sequence shown here is derived from an EMBL/GenBank/DDBJ whole genome shotgun (WGS) entry which is preliminary data.</text>
</comment>
<reference evidence="2" key="2">
    <citation type="submission" date="2024-01" db="EMBL/GenBank/DDBJ databases">
        <authorList>
            <person name="He J."/>
            <person name="Wang M."/>
            <person name="Zheng J."/>
            <person name="Liu Z."/>
        </authorList>
    </citation>
    <scope>NUCLEOTIDE SEQUENCE</scope>
    <source>
        <strain evidence="2">ZL_2023a</strain>
        <tissue evidence="2">Muscle</tissue>
    </source>
</reference>
<feature type="compositionally biased region" description="Acidic residues" evidence="1">
    <location>
        <begin position="1"/>
        <end position="14"/>
    </location>
</feature>
<evidence type="ECO:0000313" key="3">
    <source>
        <dbReference type="Proteomes" id="UP001445076"/>
    </source>
</evidence>
<feature type="region of interest" description="Disordered" evidence="1">
    <location>
        <begin position="1"/>
        <end position="73"/>
    </location>
</feature>
<dbReference type="AlphaFoldDB" id="A0AAW0W3Q8"/>
<dbReference type="Proteomes" id="UP001445076">
    <property type="component" value="Unassembled WGS sequence"/>
</dbReference>
<evidence type="ECO:0008006" key="4">
    <source>
        <dbReference type="Google" id="ProtNLM"/>
    </source>
</evidence>
<dbReference type="PANTHER" id="PTHR44927:SF1">
    <property type="entry name" value="FK506-BINDING PROTEIN 15"/>
    <property type="match status" value="1"/>
</dbReference>
<dbReference type="PANTHER" id="PTHR44927">
    <property type="entry name" value="FK506-BINDING PROTEIN 15"/>
    <property type="match status" value="1"/>
</dbReference>
<keyword evidence="3" id="KW-1185">Reference proteome</keyword>
<feature type="non-terminal residue" evidence="2">
    <location>
        <position position="220"/>
    </location>
</feature>
<sequence>MFFTDPADDDDDDFTPSSTASSKLPSLFGGTPEKSPSLKYVAPKQPRSDRADSAGSAGAKSNSPAPSGQQTTTQTATVILASPVHAYLYVNGEAQSQGRVMSCILGNFTEKNFQLLLYRSKQNHLTRARIHQHFSFTVLPNNYGNFIDDQQRNWSIMLETGHYVDFIIQMGICRALVGAAPGGVVTQDVTVGEGYALQEGDQAQVSVSTFNITSGKKGDQ</sequence>
<feature type="compositionally biased region" description="Low complexity" evidence="1">
    <location>
        <begin position="53"/>
        <end position="68"/>
    </location>
</feature>